<organism evidence="3 4">
    <name type="scientific">Pantoea vagans</name>
    <dbReference type="NCBI Taxonomy" id="470934"/>
    <lineage>
        <taxon>Bacteria</taxon>
        <taxon>Pseudomonadati</taxon>
        <taxon>Pseudomonadota</taxon>
        <taxon>Gammaproteobacteria</taxon>
        <taxon>Enterobacterales</taxon>
        <taxon>Erwiniaceae</taxon>
        <taxon>Pantoea</taxon>
    </lineage>
</organism>
<dbReference type="Pfam" id="PF01613">
    <property type="entry name" value="Flavin_Reduct"/>
    <property type="match status" value="1"/>
</dbReference>
<reference evidence="3 4" key="1">
    <citation type="submission" date="2018-10" db="EMBL/GenBank/DDBJ databases">
        <title>Draft genome sequence of Pantoea vagans isolated from corpses of the sugarcane aphid Melanaphis sacchari Zehntner.</title>
        <authorList>
            <person name="Toledo E."/>
            <person name="Pena G."/>
            <person name="Lozano L."/>
        </authorList>
    </citation>
    <scope>NUCLEOTIDE SEQUENCE [LARGE SCALE GENOMIC DNA]</scope>
    <source>
        <strain evidence="3 4">ET-90</strain>
    </source>
</reference>
<protein>
    <submittedName>
        <fullName evidence="3">Flavin reductase</fullName>
    </submittedName>
</protein>
<dbReference type="RefSeq" id="WP_110332152.1">
    <property type="nucleotide sequence ID" value="NZ_RCNL01000002.1"/>
</dbReference>
<dbReference type="InterPro" id="IPR050268">
    <property type="entry name" value="NADH-dep_flavin_reductase"/>
</dbReference>
<dbReference type="Gene3D" id="2.30.110.10">
    <property type="entry name" value="Electron Transport, Fmn-binding Protein, Chain A"/>
    <property type="match status" value="1"/>
</dbReference>
<evidence type="ECO:0000313" key="4">
    <source>
        <dbReference type="Proteomes" id="UP000426772"/>
    </source>
</evidence>
<dbReference type="PANTHER" id="PTHR30466">
    <property type="entry name" value="FLAVIN REDUCTASE"/>
    <property type="match status" value="1"/>
</dbReference>
<comment type="caution">
    <text evidence="3">The sequence shown here is derived from an EMBL/GenBank/DDBJ whole genome shotgun (WGS) entry which is preliminary data.</text>
</comment>
<dbReference type="PANTHER" id="PTHR30466:SF1">
    <property type="entry name" value="FMN REDUCTASE (NADH) RUTF"/>
    <property type="match status" value="1"/>
</dbReference>
<keyword evidence="4" id="KW-1185">Reference proteome</keyword>
<name>A0ABY3LHX8_9GAMM</name>
<evidence type="ECO:0000313" key="3">
    <source>
        <dbReference type="EMBL" id="TXL79818.1"/>
    </source>
</evidence>
<evidence type="ECO:0000259" key="2">
    <source>
        <dbReference type="SMART" id="SM00903"/>
    </source>
</evidence>
<gene>
    <name evidence="3" type="ORF">D9O29_06015</name>
</gene>
<proteinExistence type="predicted"/>
<sequence length="163" mass="17916">MIDTNDFRNGMSMLGSAVSIVTTAHENNNYGMTVSAVCSVTDTPPTLLVCINRKAWSHDFFISSGVLCVNILSSSHEDLSSSFANKLLSMADRFNSHRWSKLHTGAPALDDALVNFDCEINEVIENGSHSVMFAKIREIRMGQPSSGLIYFNRNYHGIPGNTL</sequence>
<dbReference type="SMART" id="SM00903">
    <property type="entry name" value="Flavin_Reduct"/>
    <property type="match status" value="1"/>
</dbReference>
<accession>A0ABY3LHX8</accession>
<keyword evidence="1" id="KW-0560">Oxidoreductase</keyword>
<dbReference type="SUPFAM" id="SSF50475">
    <property type="entry name" value="FMN-binding split barrel"/>
    <property type="match status" value="1"/>
</dbReference>
<dbReference type="InterPro" id="IPR002563">
    <property type="entry name" value="Flavin_Rdtase-like_dom"/>
</dbReference>
<dbReference type="EMBL" id="RCNL01000002">
    <property type="protein sequence ID" value="TXL79818.1"/>
    <property type="molecule type" value="Genomic_DNA"/>
</dbReference>
<evidence type="ECO:0000256" key="1">
    <source>
        <dbReference type="ARBA" id="ARBA00023002"/>
    </source>
</evidence>
<dbReference type="InterPro" id="IPR012349">
    <property type="entry name" value="Split_barrel_FMN-bd"/>
</dbReference>
<dbReference type="Proteomes" id="UP000426772">
    <property type="component" value="Unassembled WGS sequence"/>
</dbReference>
<feature type="domain" description="Flavin reductase like" evidence="2">
    <location>
        <begin position="11"/>
        <end position="157"/>
    </location>
</feature>